<accession>A0A6J7WZX5</accession>
<feature type="transmembrane region" description="Helical" evidence="1">
    <location>
        <begin position="58"/>
        <end position="77"/>
    </location>
</feature>
<sequence length="89" mass="9896">MIEWIEIFVALAVIDVLYAIYTKKVQQDKPFHASLFATAIYSVNALVVISFVQDPWLLVPAALGSFVGTYVGVKINIGVDKNRRHTSDV</sequence>
<protein>
    <recommendedName>
        <fullName evidence="3">Holin</fullName>
    </recommendedName>
</protein>
<keyword evidence="1" id="KW-1133">Transmembrane helix</keyword>
<evidence type="ECO:0008006" key="3">
    <source>
        <dbReference type="Google" id="ProtNLM"/>
    </source>
</evidence>
<organism evidence="2">
    <name type="scientific">uncultured Caudovirales phage</name>
    <dbReference type="NCBI Taxonomy" id="2100421"/>
    <lineage>
        <taxon>Viruses</taxon>
        <taxon>Duplodnaviria</taxon>
        <taxon>Heunggongvirae</taxon>
        <taxon>Uroviricota</taxon>
        <taxon>Caudoviricetes</taxon>
        <taxon>Peduoviridae</taxon>
        <taxon>Maltschvirus</taxon>
        <taxon>Maltschvirus maltsch</taxon>
    </lineage>
</organism>
<evidence type="ECO:0000256" key="1">
    <source>
        <dbReference type="SAM" id="Phobius"/>
    </source>
</evidence>
<keyword evidence="1" id="KW-0472">Membrane</keyword>
<evidence type="ECO:0000313" key="2">
    <source>
        <dbReference type="EMBL" id="CAB5220553.1"/>
    </source>
</evidence>
<name>A0A6J7WZX5_9CAUD</name>
<reference evidence="2" key="1">
    <citation type="submission" date="2020-05" db="EMBL/GenBank/DDBJ databases">
        <authorList>
            <person name="Chiriac C."/>
            <person name="Salcher M."/>
            <person name="Ghai R."/>
            <person name="Kavagutti S V."/>
        </authorList>
    </citation>
    <scope>NUCLEOTIDE SEQUENCE</scope>
</reference>
<keyword evidence="1" id="KW-0812">Transmembrane</keyword>
<feature type="transmembrane region" description="Helical" evidence="1">
    <location>
        <begin position="6"/>
        <end position="21"/>
    </location>
</feature>
<gene>
    <name evidence="2" type="ORF">UFOVP247_4</name>
</gene>
<proteinExistence type="predicted"/>
<feature type="transmembrane region" description="Helical" evidence="1">
    <location>
        <begin position="33"/>
        <end position="52"/>
    </location>
</feature>
<dbReference type="EMBL" id="LR798288">
    <property type="protein sequence ID" value="CAB5220553.1"/>
    <property type="molecule type" value="Genomic_DNA"/>
</dbReference>